<evidence type="ECO:0000259" key="4">
    <source>
        <dbReference type="Pfam" id="PF00496"/>
    </source>
</evidence>
<feature type="domain" description="Solute-binding protein family 5" evidence="4">
    <location>
        <begin position="131"/>
        <end position="352"/>
    </location>
</feature>
<dbReference type="GO" id="GO:0015833">
    <property type="term" value="P:peptide transport"/>
    <property type="evidence" value="ECO:0007669"/>
    <property type="project" value="TreeGrafter"/>
</dbReference>
<accession>A0A0G1M9X9</accession>
<sequence>MIFTRPFRKPWWWLKSFWQKQKKLILSGGLIGIGIFLLLKNVLPLLPQLKPKTKIGIVGQYTLNTLPLSVTQTLGRGLFRLTPEGEVEPDLAQNWQVNHEETQYLVYLTSDLFWNDSSPILSTDLTFDLPDVTVAYPDETTIEFQLTQPYSPFLTLLTRPVFKNKTIGAGDYSIKSIGRQGQFLKSLRLSGSANEIDYKFYLSHQAAWLGFKLGEVDRLDNLIINPLDEHWQKKVNLESRLNKQAYLGVLFNVSDPLLSNKSLRQALAYAVKNKSPEPASRALSPISPDSWAYNPGVKPYDFNAQQARDLLPSDQLELTLGTSVSFLSLAETIARDWQETLKIKVNVKSVNSLEPDWQAILVAQEIPLDPDQHALWHSTQKSNITHYSDLKVDKLLEDGRQISDKSQRKEIYQDFQRFIVEDSPAIFLSHPTTYTISRK</sequence>
<dbReference type="EMBL" id="LCJD01000036">
    <property type="protein sequence ID" value="KKT68729.1"/>
    <property type="molecule type" value="Genomic_DNA"/>
</dbReference>
<evidence type="ECO:0000256" key="3">
    <source>
        <dbReference type="ARBA" id="ARBA00022729"/>
    </source>
</evidence>
<dbReference type="GO" id="GO:0042597">
    <property type="term" value="C:periplasmic space"/>
    <property type="evidence" value="ECO:0007669"/>
    <property type="project" value="UniProtKB-ARBA"/>
</dbReference>
<evidence type="ECO:0000256" key="1">
    <source>
        <dbReference type="ARBA" id="ARBA00005695"/>
    </source>
</evidence>
<dbReference type="Pfam" id="PF00496">
    <property type="entry name" value="SBP_bac_5"/>
    <property type="match status" value="1"/>
</dbReference>
<dbReference type="AlphaFoldDB" id="A0A0G1M9X9"/>
<dbReference type="InterPro" id="IPR000914">
    <property type="entry name" value="SBP_5_dom"/>
</dbReference>
<reference evidence="5 6" key="1">
    <citation type="journal article" date="2015" name="Nature">
        <title>rRNA introns, odd ribosomes, and small enigmatic genomes across a large radiation of phyla.</title>
        <authorList>
            <person name="Brown C.T."/>
            <person name="Hug L.A."/>
            <person name="Thomas B.C."/>
            <person name="Sharon I."/>
            <person name="Castelle C.J."/>
            <person name="Singh A."/>
            <person name="Wilkins M.J."/>
            <person name="Williams K.H."/>
            <person name="Banfield J.F."/>
        </authorList>
    </citation>
    <scope>NUCLEOTIDE SEQUENCE [LARGE SCALE GENOMIC DNA]</scope>
</reference>
<name>A0A0G1M9X9_UNCKA</name>
<keyword evidence="2" id="KW-0813">Transport</keyword>
<dbReference type="Gene3D" id="3.40.190.10">
    <property type="entry name" value="Periplasmic binding protein-like II"/>
    <property type="match status" value="1"/>
</dbReference>
<dbReference type="PANTHER" id="PTHR30290:SF9">
    <property type="entry name" value="OLIGOPEPTIDE-BINDING PROTEIN APPA"/>
    <property type="match status" value="1"/>
</dbReference>
<comment type="caution">
    <text evidence="5">The sequence shown here is derived from an EMBL/GenBank/DDBJ whole genome shotgun (WGS) entry which is preliminary data.</text>
</comment>
<evidence type="ECO:0000313" key="5">
    <source>
        <dbReference type="EMBL" id="KKT68729.1"/>
    </source>
</evidence>
<comment type="similarity">
    <text evidence="1">Belongs to the bacterial solute-binding protein 5 family.</text>
</comment>
<protein>
    <submittedName>
        <fullName evidence="5">Extracellular solute-binding protein family 5</fullName>
    </submittedName>
</protein>
<proteinExistence type="inferred from homology"/>
<gene>
    <name evidence="5" type="ORF">UW65_C0036G0008</name>
</gene>
<dbReference type="SUPFAM" id="SSF53850">
    <property type="entry name" value="Periplasmic binding protein-like II"/>
    <property type="match status" value="1"/>
</dbReference>
<dbReference type="GO" id="GO:1904680">
    <property type="term" value="F:peptide transmembrane transporter activity"/>
    <property type="evidence" value="ECO:0007669"/>
    <property type="project" value="TreeGrafter"/>
</dbReference>
<dbReference type="Proteomes" id="UP000034783">
    <property type="component" value="Unassembled WGS sequence"/>
</dbReference>
<dbReference type="InterPro" id="IPR030678">
    <property type="entry name" value="Peptide/Ni-bd"/>
</dbReference>
<dbReference type="PIRSF" id="PIRSF002741">
    <property type="entry name" value="MppA"/>
    <property type="match status" value="1"/>
</dbReference>
<dbReference type="GO" id="GO:0043190">
    <property type="term" value="C:ATP-binding cassette (ABC) transporter complex"/>
    <property type="evidence" value="ECO:0007669"/>
    <property type="project" value="InterPro"/>
</dbReference>
<evidence type="ECO:0000256" key="2">
    <source>
        <dbReference type="ARBA" id="ARBA00022448"/>
    </source>
</evidence>
<dbReference type="Gene3D" id="3.10.105.10">
    <property type="entry name" value="Dipeptide-binding Protein, Domain 3"/>
    <property type="match status" value="1"/>
</dbReference>
<keyword evidence="3" id="KW-0732">Signal</keyword>
<dbReference type="PANTHER" id="PTHR30290">
    <property type="entry name" value="PERIPLASMIC BINDING COMPONENT OF ABC TRANSPORTER"/>
    <property type="match status" value="1"/>
</dbReference>
<organism evidence="5 6">
    <name type="scientific">candidate division WWE3 bacterium GW2011_GWB1_44_4</name>
    <dbReference type="NCBI Taxonomy" id="1619116"/>
    <lineage>
        <taxon>Bacteria</taxon>
        <taxon>Katanobacteria</taxon>
    </lineage>
</organism>
<dbReference type="Gene3D" id="3.90.76.10">
    <property type="entry name" value="Dipeptide-binding Protein, Domain 1"/>
    <property type="match status" value="1"/>
</dbReference>
<evidence type="ECO:0000313" key="6">
    <source>
        <dbReference type="Proteomes" id="UP000034783"/>
    </source>
</evidence>
<dbReference type="InterPro" id="IPR039424">
    <property type="entry name" value="SBP_5"/>
</dbReference>